<protein>
    <submittedName>
        <fullName evidence="1">Uncharacterized protein</fullName>
    </submittedName>
</protein>
<accession>A0A4R3PXQ8</accession>
<comment type="caution">
    <text evidence="1">The sequence shown here is derived from an EMBL/GenBank/DDBJ whole genome shotgun (WGS) entry which is preliminary data.</text>
</comment>
<sequence>MNRSLARAIFLKKPVPSMKWSGTLRIGSMRIFARQRRRNKDDIFGLALKKPMPQPLRQRKLKTFLSVILAYLERHLRR</sequence>
<name>A0A4R3PXQ8_RHISU</name>
<dbReference type="Proteomes" id="UP000294576">
    <property type="component" value="Unassembled WGS sequence"/>
</dbReference>
<evidence type="ECO:0000313" key="1">
    <source>
        <dbReference type="EMBL" id="TCU09668.1"/>
    </source>
</evidence>
<proteinExistence type="predicted"/>
<dbReference type="AlphaFoldDB" id="A0A4R3PXQ8"/>
<evidence type="ECO:0000313" key="2">
    <source>
        <dbReference type="Proteomes" id="UP000294576"/>
    </source>
</evidence>
<gene>
    <name evidence="1" type="ORF">EV132_12468</name>
</gene>
<dbReference type="EMBL" id="SMBH01000024">
    <property type="protein sequence ID" value="TCU09668.1"/>
    <property type="molecule type" value="Genomic_DNA"/>
</dbReference>
<reference evidence="1 2" key="1">
    <citation type="submission" date="2019-03" db="EMBL/GenBank/DDBJ databases">
        <title>Genomic Encyclopedia of Type Strains, Phase IV (KMG-V): Genome sequencing to study the core and pangenomes of soil and plant-associated prokaryotes.</title>
        <authorList>
            <person name="Whitman W."/>
        </authorList>
    </citation>
    <scope>NUCLEOTIDE SEQUENCE [LARGE SCALE GENOMIC DNA]</scope>
    <source>
        <strain evidence="1 2">Hc14</strain>
    </source>
</reference>
<organism evidence="1 2">
    <name type="scientific">Rhizobium sullae</name>
    <name type="common">Rhizobium hedysari</name>
    <dbReference type="NCBI Taxonomy" id="50338"/>
    <lineage>
        <taxon>Bacteria</taxon>
        <taxon>Pseudomonadati</taxon>
        <taxon>Pseudomonadota</taxon>
        <taxon>Alphaproteobacteria</taxon>
        <taxon>Hyphomicrobiales</taxon>
        <taxon>Rhizobiaceae</taxon>
        <taxon>Rhizobium/Agrobacterium group</taxon>
        <taxon>Rhizobium</taxon>
    </lineage>
</organism>